<sequence length="94" mass="10160">MSDRIRQNNARSAAEQIAPRPNGSVMTYGLVGIALAGLGMAAFGQFYAVDILAYPLLVVGLMSFAFASGIGLRKARQIRHHNAYKAEYSERSSP</sequence>
<keyword evidence="1" id="KW-1133">Transmembrane helix</keyword>
<dbReference type="RefSeq" id="WP_284340878.1">
    <property type="nucleotide sequence ID" value="NZ_BSNS01000011.1"/>
</dbReference>
<feature type="transmembrane region" description="Helical" evidence="1">
    <location>
        <begin position="25"/>
        <end position="46"/>
    </location>
</feature>
<keyword evidence="3" id="KW-1185">Reference proteome</keyword>
<accession>A0ABQ5W6A6</accession>
<organism evidence="2 3">
    <name type="scientific">Devosia nitrariae</name>
    <dbReference type="NCBI Taxonomy" id="2071872"/>
    <lineage>
        <taxon>Bacteria</taxon>
        <taxon>Pseudomonadati</taxon>
        <taxon>Pseudomonadota</taxon>
        <taxon>Alphaproteobacteria</taxon>
        <taxon>Hyphomicrobiales</taxon>
        <taxon>Devosiaceae</taxon>
        <taxon>Devosia</taxon>
    </lineage>
</organism>
<gene>
    <name evidence="2" type="ORF">GCM10010862_27350</name>
</gene>
<feature type="transmembrane region" description="Helical" evidence="1">
    <location>
        <begin position="52"/>
        <end position="72"/>
    </location>
</feature>
<evidence type="ECO:0000313" key="3">
    <source>
        <dbReference type="Proteomes" id="UP001156691"/>
    </source>
</evidence>
<evidence type="ECO:0000256" key="1">
    <source>
        <dbReference type="SAM" id="Phobius"/>
    </source>
</evidence>
<evidence type="ECO:0008006" key="4">
    <source>
        <dbReference type="Google" id="ProtNLM"/>
    </source>
</evidence>
<reference evidence="3" key="1">
    <citation type="journal article" date="2019" name="Int. J. Syst. Evol. Microbiol.">
        <title>The Global Catalogue of Microorganisms (GCM) 10K type strain sequencing project: providing services to taxonomists for standard genome sequencing and annotation.</title>
        <authorList>
            <consortium name="The Broad Institute Genomics Platform"/>
            <consortium name="The Broad Institute Genome Sequencing Center for Infectious Disease"/>
            <person name="Wu L."/>
            <person name="Ma J."/>
        </authorList>
    </citation>
    <scope>NUCLEOTIDE SEQUENCE [LARGE SCALE GENOMIC DNA]</scope>
    <source>
        <strain evidence="3">NBRC 112416</strain>
    </source>
</reference>
<proteinExistence type="predicted"/>
<keyword evidence="1" id="KW-0472">Membrane</keyword>
<dbReference type="EMBL" id="BSNS01000011">
    <property type="protein sequence ID" value="GLQ55476.1"/>
    <property type="molecule type" value="Genomic_DNA"/>
</dbReference>
<keyword evidence="1" id="KW-0812">Transmembrane</keyword>
<protein>
    <recommendedName>
        <fullName evidence="4">UsfY protein</fullName>
    </recommendedName>
</protein>
<dbReference type="Proteomes" id="UP001156691">
    <property type="component" value="Unassembled WGS sequence"/>
</dbReference>
<comment type="caution">
    <text evidence="2">The sequence shown here is derived from an EMBL/GenBank/DDBJ whole genome shotgun (WGS) entry which is preliminary data.</text>
</comment>
<name>A0ABQ5W6A6_9HYPH</name>
<evidence type="ECO:0000313" key="2">
    <source>
        <dbReference type="EMBL" id="GLQ55476.1"/>
    </source>
</evidence>